<reference evidence="7" key="1">
    <citation type="submission" date="2016-06" db="EMBL/GenBank/DDBJ databases">
        <title>Draft Genome sequence of the fungus Inonotus baumii.</title>
        <authorList>
            <person name="Zhu H."/>
            <person name="Lin W."/>
        </authorList>
    </citation>
    <scope>NUCLEOTIDE SEQUENCE</scope>
    <source>
        <strain evidence="7">821</strain>
    </source>
</reference>
<dbReference type="HAMAP" id="MF_01974">
    <property type="entry name" value="MetAP_1"/>
    <property type="match status" value="1"/>
</dbReference>
<comment type="catalytic activity">
    <reaction evidence="5">
        <text>Release of N-terminal amino acids, preferentially methionine, from peptides and arylamides.</text>
        <dbReference type="EC" id="3.4.11.18"/>
    </reaction>
</comment>
<dbReference type="InterPro" id="IPR002467">
    <property type="entry name" value="Pept_M24A_MAP1"/>
</dbReference>
<dbReference type="Proteomes" id="UP000757232">
    <property type="component" value="Unassembled WGS sequence"/>
</dbReference>
<dbReference type="GO" id="GO:0005829">
    <property type="term" value="C:cytosol"/>
    <property type="evidence" value="ECO:0007669"/>
    <property type="project" value="TreeGrafter"/>
</dbReference>
<feature type="binding site" evidence="5">
    <location>
        <position position="258"/>
    </location>
    <ligand>
        <name>substrate</name>
    </ligand>
</feature>
<accession>A0A9Q5HQY2</accession>
<dbReference type="InterPro" id="IPR036005">
    <property type="entry name" value="Creatinase/aminopeptidase-like"/>
</dbReference>
<comment type="caution">
    <text evidence="5">Lacks conserved residue(s) required for the propagation of feature annotation.</text>
</comment>
<dbReference type="GO" id="GO:0070006">
    <property type="term" value="F:metalloaminopeptidase activity"/>
    <property type="evidence" value="ECO:0007669"/>
    <property type="project" value="UniProtKB-UniRule"/>
</dbReference>
<dbReference type="GO" id="GO:0004239">
    <property type="term" value="F:initiator methionyl aminopeptidase activity"/>
    <property type="evidence" value="ECO:0007669"/>
    <property type="project" value="UniProtKB-UniRule"/>
</dbReference>
<dbReference type="InterPro" id="IPR000994">
    <property type="entry name" value="Pept_M24"/>
</dbReference>
<sequence>MEWTFLLKKVISHVPSRNTALLGPPLLTATYIVFPTMGSTEATGVPCQSSKCLNRHPPSRLECPTCSKAPSFATNNASKMINTLSSEGDPDVIPTRKKQHKIIHDIVNLSISKTVPEDGNPFGDFKFSGSLRPAYPLSPRRTVPSHIPKPDYADDGRVKSFLHSVRGLLDLATPPRILSPEEQEKMRTPPTFAQSLFHQLGREILDIAGAAIKPGVTTDEIDAIVHQATIERDAYPSPLNYRRFPKSVCTSVNEVICHGIPDRRPLLNGDIINIGLAQPISSSLHTGLNFSPQTSVYIMTAWFHGDLNETYAVGDIDEESKKLIRTTRECLDEAIKICKPGALFRDIGKVIEPIAKRNGCSVVRQYTGHGVNELFHCNPNIPHYAKNKAIGTMKPGMTFTIEPMINLGTWDGLHWPDDWTCTTADGKRSAQFEETLLRQFIDLSFATMSSDPYLMVEKCGSLRGEPIYIITKHVPARGNYPAKAVSIRCMDLGKEALGNYKAEEGGCSHTQFINGVTDLRCANCGTEFSKYLMRREPYIAIRGLPSP</sequence>
<feature type="binding site" evidence="5">
    <location>
        <position position="402"/>
    </location>
    <ligand>
        <name>a divalent metal cation</name>
        <dbReference type="ChEBI" id="CHEBI:60240"/>
        <label>2</label>
        <note>catalytic</note>
    </ligand>
</feature>
<feature type="binding site" evidence="5">
    <location>
        <position position="376"/>
    </location>
    <ligand>
        <name>substrate</name>
    </ligand>
</feature>
<evidence type="ECO:0000256" key="5">
    <source>
        <dbReference type="HAMAP-Rule" id="MF_03174"/>
    </source>
</evidence>
<keyword evidence="4 5" id="KW-0378">Hydrolase</keyword>
<evidence type="ECO:0000313" key="8">
    <source>
        <dbReference type="Proteomes" id="UP000757232"/>
    </source>
</evidence>
<dbReference type="PANTHER" id="PTHR43330">
    <property type="entry name" value="METHIONINE AMINOPEPTIDASE"/>
    <property type="match status" value="1"/>
</dbReference>
<evidence type="ECO:0000313" key="7">
    <source>
        <dbReference type="EMBL" id="OCB84305.1"/>
    </source>
</evidence>
<keyword evidence="2 5" id="KW-0645">Protease</keyword>
<dbReference type="GO" id="GO:0046872">
    <property type="term" value="F:metal ion binding"/>
    <property type="evidence" value="ECO:0007669"/>
    <property type="project" value="UniProtKB-UniRule"/>
</dbReference>
<evidence type="ECO:0000259" key="6">
    <source>
        <dbReference type="Pfam" id="PF00557"/>
    </source>
</evidence>
<feature type="binding site" evidence="5">
    <location>
        <position position="306"/>
    </location>
    <ligand>
        <name>a divalent metal cation</name>
        <dbReference type="ChEBI" id="CHEBI:60240"/>
        <label>2</label>
        <note>catalytic</note>
    </ligand>
</feature>
<feature type="binding site" evidence="5">
    <location>
        <position position="306"/>
    </location>
    <ligand>
        <name>a divalent metal cation</name>
        <dbReference type="ChEBI" id="CHEBI:60240"/>
        <label>1</label>
    </ligand>
</feature>
<dbReference type="EMBL" id="LNZH02000216">
    <property type="protein sequence ID" value="OCB84305.1"/>
    <property type="molecule type" value="Genomic_DNA"/>
</dbReference>
<dbReference type="Gene3D" id="3.90.230.10">
    <property type="entry name" value="Creatinase/methionine aminopeptidase superfamily"/>
    <property type="match status" value="1"/>
</dbReference>
<evidence type="ECO:0000256" key="3">
    <source>
        <dbReference type="ARBA" id="ARBA00022723"/>
    </source>
</evidence>
<comment type="cofactor">
    <cofactor evidence="5">
        <name>Co(2+)</name>
        <dbReference type="ChEBI" id="CHEBI:48828"/>
    </cofactor>
    <cofactor evidence="5">
        <name>Zn(2+)</name>
        <dbReference type="ChEBI" id="CHEBI:29105"/>
    </cofactor>
    <cofactor evidence="5">
        <name>Mn(2+)</name>
        <dbReference type="ChEBI" id="CHEBI:29035"/>
    </cofactor>
    <cofactor evidence="5">
        <name>Fe(2+)</name>
        <dbReference type="ChEBI" id="CHEBI:29033"/>
    </cofactor>
    <text evidence="5">Binds 2 divalent metal cations per subunit. Has a high-affinity and a low affinity metal-binding site. The true nature of the physiological cofactor is under debate. The enzyme is active with cobalt, zinc, manganese or divalent iron ions. Most likely, methionine aminopeptidases function as mononuclear Fe(2+)-metalloproteases under physiological conditions, and the catalytically relevant metal-binding site has been assigned to the histidine-containing high-affinity site.</text>
</comment>
<dbReference type="PROSITE" id="PS00680">
    <property type="entry name" value="MAP_1"/>
    <property type="match status" value="1"/>
</dbReference>
<evidence type="ECO:0000256" key="1">
    <source>
        <dbReference type="ARBA" id="ARBA00022438"/>
    </source>
</evidence>
<dbReference type="PRINTS" id="PR00599">
    <property type="entry name" value="MAPEPTIDASE"/>
</dbReference>
<dbReference type="SUPFAM" id="SSF55920">
    <property type="entry name" value="Creatinase/aminopeptidase"/>
    <property type="match status" value="1"/>
</dbReference>
<dbReference type="GO" id="GO:0006508">
    <property type="term" value="P:proteolysis"/>
    <property type="evidence" value="ECO:0007669"/>
    <property type="project" value="UniProtKB-KW"/>
</dbReference>
<gene>
    <name evidence="7" type="ORF">A7U60_g8985</name>
</gene>
<comment type="similarity">
    <text evidence="5">Belongs to the peptidase M24A family. Methionine aminopeptidase type 1 subfamily.</text>
</comment>
<evidence type="ECO:0000256" key="2">
    <source>
        <dbReference type="ARBA" id="ARBA00022670"/>
    </source>
</evidence>
<evidence type="ECO:0000256" key="4">
    <source>
        <dbReference type="ARBA" id="ARBA00022801"/>
    </source>
</evidence>
<protein>
    <submittedName>
        <fullName evidence="7">Methionine aminopeptidase</fullName>
    </submittedName>
</protein>
<dbReference type="PANTHER" id="PTHR43330:SF7">
    <property type="entry name" value="METHIONINE AMINOPEPTIDASE 1"/>
    <property type="match status" value="1"/>
</dbReference>
<feature type="binding site" evidence="5">
    <location>
        <position position="433"/>
    </location>
    <ligand>
        <name>a divalent metal cation</name>
        <dbReference type="ChEBI" id="CHEBI:60240"/>
        <label>2</label>
        <note>catalytic</note>
    </ligand>
</feature>
<keyword evidence="1 5" id="KW-0031">Aminopeptidase</keyword>
<keyword evidence="8" id="KW-1185">Reference proteome</keyword>
<feature type="binding site" evidence="5">
    <location>
        <position position="369"/>
    </location>
    <ligand>
        <name>a divalent metal cation</name>
        <dbReference type="ChEBI" id="CHEBI:60240"/>
        <label>2</label>
        <note>catalytic</note>
    </ligand>
</feature>
<dbReference type="InterPro" id="IPR001714">
    <property type="entry name" value="Pept_M24_MAP"/>
</dbReference>
<name>A0A9Q5HQY2_SANBA</name>
<keyword evidence="3 5" id="KW-0479">Metal-binding</keyword>
<dbReference type="Pfam" id="PF00557">
    <property type="entry name" value="Peptidase_M24"/>
    <property type="match status" value="2"/>
</dbReference>
<dbReference type="AlphaFoldDB" id="A0A9Q5HQY2"/>
<feature type="binding site" evidence="5">
    <location>
        <position position="433"/>
    </location>
    <ligand>
        <name>a divalent metal cation</name>
        <dbReference type="ChEBI" id="CHEBI:60240"/>
        <label>1</label>
    </ligand>
</feature>
<comment type="caution">
    <text evidence="7">The sequence shown here is derived from an EMBL/GenBank/DDBJ whole genome shotgun (WGS) entry which is preliminary data.</text>
</comment>
<feature type="domain" description="Peptidase M24" evidence="6">
    <location>
        <begin position="303"/>
        <end position="422"/>
    </location>
</feature>
<dbReference type="OrthoDB" id="3209743at2759"/>
<dbReference type="CDD" id="cd01086">
    <property type="entry name" value="MetAP1"/>
    <property type="match status" value="1"/>
</dbReference>
<proteinExistence type="inferred from homology"/>
<feature type="domain" description="Peptidase M24" evidence="6">
    <location>
        <begin position="200"/>
        <end position="274"/>
    </location>
</feature>
<organism evidence="7 8">
    <name type="scientific">Sanghuangporus baumii</name>
    <name type="common">Phellinus baumii</name>
    <dbReference type="NCBI Taxonomy" id="108892"/>
    <lineage>
        <taxon>Eukaryota</taxon>
        <taxon>Fungi</taxon>
        <taxon>Dikarya</taxon>
        <taxon>Basidiomycota</taxon>
        <taxon>Agaricomycotina</taxon>
        <taxon>Agaricomycetes</taxon>
        <taxon>Hymenochaetales</taxon>
        <taxon>Hymenochaetaceae</taxon>
        <taxon>Sanghuangporus</taxon>
    </lineage>
</organism>